<comment type="caution">
    <text evidence="7">The sequence shown here is derived from an EMBL/GenBank/DDBJ whole genome shotgun (WGS) entry which is preliminary data.</text>
</comment>
<dbReference type="EMBL" id="RJJT01000012">
    <property type="protein sequence ID" value="RSB75872.1"/>
    <property type="molecule type" value="Genomic_DNA"/>
</dbReference>
<dbReference type="GO" id="GO:0008486">
    <property type="term" value="F:diphosphoinositol-polyphosphate diphosphatase activity"/>
    <property type="evidence" value="ECO:0007669"/>
    <property type="project" value="TreeGrafter"/>
</dbReference>
<dbReference type="PANTHER" id="PTHR12629">
    <property type="entry name" value="DIPHOSPHOINOSITOL POLYPHOSPHATE PHOSPHOHYDROLASE"/>
    <property type="match status" value="1"/>
</dbReference>
<dbReference type="GO" id="GO:0046872">
    <property type="term" value="F:metal ion binding"/>
    <property type="evidence" value="ECO:0007669"/>
    <property type="project" value="UniProtKB-KW"/>
</dbReference>
<evidence type="ECO:0000256" key="3">
    <source>
        <dbReference type="ARBA" id="ARBA00022801"/>
    </source>
</evidence>
<keyword evidence="9" id="KW-1185">Reference proteome</keyword>
<feature type="domain" description="Nudix hydrolase" evidence="5">
    <location>
        <begin position="17"/>
        <end position="148"/>
    </location>
</feature>
<dbReference type="SUPFAM" id="SSF55811">
    <property type="entry name" value="Nudix"/>
    <property type="match status" value="1"/>
</dbReference>
<keyword evidence="2" id="KW-0479">Metal-binding</keyword>
<dbReference type="Proteomes" id="UP000277279">
    <property type="component" value="Unassembled WGS sequence"/>
</dbReference>
<evidence type="ECO:0000256" key="2">
    <source>
        <dbReference type="ARBA" id="ARBA00022723"/>
    </source>
</evidence>
<dbReference type="Pfam" id="PF00293">
    <property type="entry name" value="NUDIX"/>
    <property type="match status" value="1"/>
</dbReference>
<evidence type="ECO:0000259" key="5">
    <source>
        <dbReference type="PROSITE" id="PS51462"/>
    </source>
</evidence>
<dbReference type="PANTHER" id="PTHR12629:SF0">
    <property type="entry name" value="DIPHOSPHOINOSITOL-POLYPHOSPHATE DIPHOSPHATASE"/>
    <property type="match status" value="1"/>
</dbReference>
<keyword evidence="3" id="KW-0378">Hydrolase</keyword>
<dbReference type="PROSITE" id="PS00893">
    <property type="entry name" value="NUDIX_BOX"/>
    <property type="match status" value="1"/>
</dbReference>
<dbReference type="PROSITE" id="PS51462">
    <property type="entry name" value="NUDIX"/>
    <property type="match status" value="1"/>
</dbReference>
<dbReference type="RefSeq" id="WP_125846538.1">
    <property type="nucleotide sequence ID" value="NZ_JACHXH010000012.1"/>
</dbReference>
<comment type="cofactor">
    <cofactor evidence="1">
        <name>Mg(2+)</name>
        <dbReference type="ChEBI" id="CHEBI:18420"/>
    </cofactor>
</comment>
<dbReference type="EMBL" id="JACHXH010000012">
    <property type="protein sequence ID" value="MBB3136017.1"/>
    <property type="molecule type" value="Genomic_DNA"/>
</dbReference>
<protein>
    <submittedName>
        <fullName evidence="6">8-oxo-dGTP pyrophosphatase MutT (NUDIX family)</fullName>
    </submittedName>
    <submittedName>
        <fullName evidence="7">NUDIX domain-containing protein</fullName>
    </submittedName>
</protein>
<dbReference type="Gene3D" id="3.90.79.10">
    <property type="entry name" value="Nucleoside Triphosphate Pyrophosphohydrolase"/>
    <property type="match status" value="1"/>
</dbReference>
<dbReference type="GO" id="GO:0071543">
    <property type="term" value="P:diphosphoinositol polyphosphate metabolic process"/>
    <property type="evidence" value="ECO:0007669"/>
    <property type="project" value="TreeGrafter"/>
</dbReference>
<dbReference type="GO" id="GO:0000298">
    <property type="term" value="F:endopolyphosphatase activity"/>
    <property type="evidence" value="ECO:0007669"/>
    <property type="project" value="TreeGrafter"/>
</dbReference>
<dbReference type="CDD" id="cd04666">
    <property type="entry name" value="NUDIX_DIPP2_like_Nudt4"/>
    <property type="match status" value="1"/>
</dbReference>
<dbReference type="AlphaFoldDB" id="A0A3R9CFD5"/>
<sequence length="151" mass="16743">MLHEAAQNEFSNDVVSLDVAQSGAICYRRDRKGRLEVLLVSSRRNGRWGIPKGHIEGSEPSSAAALREAFEEAGILGVVGSTPFGNFTYRKDTSTNQYNVTVHLLKVSKVASRFPEKGIRKTQWFLLKDALRDAAQPGLRTLLSRLETVDV</sequence>
<dbReference type="InterPro" id="IPR020084">
    <property type="entry name" value="NUDIX_hydrolase_CS"/>
</dbReference>
<dbReference type="OrthoDB" id="7066910at2"/>
<dbReference type="InterPro" id="IPR015797">
    <property type="entry name" value="NUDIX_hydrolase-like_dom_sf"/>
</dbReference>
<dbReference type="GO" id="GO:1901911">
    <property type="term" value="P:adenosine 5'-(hexahydrogen pentaphosphate) catabolic process"/>
    <property type="evidence" value="ECO:0007669"/>
    <property type="project" value="TreeGrafter"/>
</dbReference>
<reference evidence="7 8" key="1">
    <citation type="submission" date="2018-11" db="EMBL/GenBank/DDBJ databases">
        <authorList>
            <person name="Huo Y."/>
        </authorList>
    </citation>
    <scope>NUCLEOTIDE SEQUENCE [LARGE SCALE GENOMIC DNA]</scope>
    <source>
        <strain evidence="7 8">DSM 30132</strain>
    </source>
</reference>
<name>A0A3R9CFD5_9HYPH</name>
<dbReference type="GO" id="GO:0034432">
    <property type="term" value="F:bis(5'-adenosyl)-pentaphosphatase activity"/>
    <property type="evidence" value="ECO:0007669"/>
    <property type="project" value="TreeGrafter"/>
</dbReference>
<dbReference type="GO" id="GO:1901907">
    <property type="term" value="P:diadenosine pentaphosphate catabolic process"/>
    <property type="evidence" value="ECO:0007669"/>
    <property type="project" value="TreeGrafter"/>
</dbReference>
<dbReference type="Proteomes" id="UP000518315">
    <property type="component" value="Unassembled WGS sequence"/>
</dbReference>
<dbReference type="InterPro" id="IPR047198">
    <property type="entry name" value="DDP-like_NUDIX"/>
</dbReference>
<proteinExistence type="predicted"/>
<evidence type="ECO:0000313" key="9">
    <source>
        <dbReference type="Proteomes" id="UP000518315"/>
    </source>
</evidence>
<gene>
    <name evidence="7" type="ORF">EFD55_18880</name>
    <name evidence="6" type="ORF">FHS26_003764</name>
</gene>
<evidence type="ECO:0000313" key="8">
    <source>
        <dbReference type="Proteomes" id="UP000277279"/>
    </source>
</evidence>
<dbReference type="InterPro" id="IPR000086">
    <property type="entry name" value="NUDIX_hydrolase_dom"/>
</dbReference>
<dbReference type="GO" id="GO:0034431">
    <property type="term" value="F:bis(5'-adenosyl)-hexaphosphatase activity"/>
    <property type="evidence" value="ECO:0007669"/>
    <property type="project" value="TreeGrafter"/>
</dbReference>
<reference evidence="6 9" key="2">
    <citation type="submission" date="2020-08" db="EMBL/GenBank/DDBJ databases">
        <title>Genomic Encyclopedia of Type Strains, Phase III (KMG-III): the genomes of soil and plant-associated and newly described type strains.</title>
        <authorList>
            <person name="Whitman W."/>
        </authorList>
    </citation>
    <scope>NUCLEOTIDE SEQUENCE [LARGE SCALE GENOMIC DNA]</scope>
    <source>
        <strain evidence="6 9">CECT 4113</strain>
    </source>
</reference>
<dbReference type="GO" id="GO:0005737">
    <property type="term" value="C:cytoplasm"/>
    <property type="evidence" value="ECO:0007669"/>
    <property type="project" value="TreeGrafter"/>
</dbReference>
<accession>A0A3R9CFD5</accession>
<keyword evidence="4" id="KW-0460">Magnesium</keyword>
<dbReference type="GO" id="GO:1901909">
    <property type="term" value="P:diadenosine hexaphosphate catabolic process"/>
    <property type="evidence" value="ECO:0007669"/>
    <property type="project" value="TreeGrafter"/>
</dbReference>
<evidence type="ECO:0000313" key="6">
    <source>
        <dbReference type="EMBL" id="MBB3136017.1"/>
    </source>
</evidence>
<evidence type="ECO:0000256" key="1">
    <source>
        <dbReference type="ARBA" id="ARBA00001946"/>
    </source>
</evidence>
<evidence type="ECO:0000313" key="7">
    <source>
        <dbReference type="EMBL" id="RSB75872.1"/>
    </source>
</evidence>
<evidence type="ECO:0000256" key="4">
    <source>
        <dbReference type="ARBA" id="ARBA00022842"/>
    </source>
</evidence>
<organism evidence="7 8">
    <name type="scientific">Rhizobium pisi</name>
    <dbReference type="NCBI Taxonomy" id="574561"/>
    <lineage>
        <taxon>Bacteria</taxon>
        <taxon>Pseudomonadati</taxon>
        <taxon>Pseudomonadota</taxon>
        <taxon>Alphaproteobacteria</taxon>
        <taxon>Hyphomicrobiales</taxon>
        <taxon>Rhizobiaceae</taxon>
        <taxon>Rhizobium/Agrobacterium group</taxon>
        <taxon>Rhizobium</taxon>
    </lineage>
</organism>